<evidence type="ECO:0000256" key="11">
    <source>
        <dbReference type="ARBA" id="ARBA00023242"/>
    </source>
</evidence>
<evidence type="ECO:0000256" key="10">
    <source>
        <dbReference type="ARBA" id="ARBA00023204"/>
    </source>
</evidence>
<sequence length="483" mass="54456">MPSSDAIEISDSDTDIEPQNFSQATLPPSSQVYEISDDDDDEWPRATVPATSSPSEMVIDLPDDDDDDDDFSISSPQKAAPRKPQGKGKARALSPYYDSDSDLPDGVQEVLKSIPLKNPSSTSQPSYSNKRRYSQTTPHPIDLTDSYETPSPPKKTRSDKPSTSTTTAKKRTRKTAEEKAIEKVCSFCRLHLKRKRSDKAAHKTANKLVTDKKGTLKDMTIILSDSFKSYPNLAHLLHKKIDEFGATIAYERVQLPGYDTVRWQRLIKREYDVSTRAFKPVDPPYSRYENLALLRLAINQLRPLVLNDGLVGLLQDFRRTHGLEPKDQVFIMIIGMGRLRKSKPAEWNSLEFEHHTYHVCVEDEQEMVDRLYDYSADLGTLVARSHLPQGKGTDNKDTWIKMLTQIHRLTDPAAEGIVAEYPTMRRNPDSAQHLLANCKIDRRRDGQKTATGGGGDKVGQALSKRVYTVLQGTDHLELVFKDK</sequence>
<name>A0A6A4I472_9AGAR</name>
<reference evidence="14" key="1">
    <citation type="journal article" date="2019" name="Environ. Microbiol.">
        <title>Fungal ecological strategies reflected in gene transcription - a case study of two litter decomposers.</title>
        <authorList>
            <person name="Barbi F."/>
            <person name="Kohler A."/>
            <person name="Barry K."/>
            <person name="Baskaran P."/>
            <person name="Daum C."/>
            <person name="Fauchery L."/>
            <person name="Ihrmark K."/>
            <person name="Kuo A."/>
            <person name="LaButti K."/>
            <person name="Lipzen A."/>
            <person name="Morin E."/>
            <person name="Grigoriev I.V."/>
            <person name="Henrissat B."/>
            <person name="Lindahl B."/>
            <person name="Martin F."/>
        </authorList>
    </citation>
    <scope>NUCLEOTIDE SEQUENCE</scope>
    <source>
        <strain evidence="14">JB14</strain>
    </source>
</reference>
<keyword evidence="11" id="KW-0539">Nucleus</keyword>
<evidence type="ECO:0000256" key="5">
    <source>
        <dbReference type="ARBA" id="ARBA00022759"/>
    </source>
</evidence>
<keyword evidence="6" id="KW-0227">DNA damage</keyword>
<dbReference type="GO" id="GO:0031297">
    <property type="term" value="P:replication fork processing"/>
    <property type="evidence" value="ECO:0007669"/>
    <property type="project" value="TreeGrafter"/>
</dbReference>
<dbReference type="Proteomes" id="UP000799118">
    <property type="component" value="Unassembled WGS sequence"/>
</dbReference>
<keyword evidence="15" id="KW-1185">Reference proteome</keyword>
<dbReference type="PANTHER" id="PTHR21077">
    <property type="entry name" value="EME1 PROTEIN"/>
    <property type="match status" value="1"/>
</dbReference>
<feature type="compositionally biased region" description="Polar residues" evidence="13">
    <location>
        <begin position="118"/>
        <end position="138"/>
    </location>
</feature>
<feature type="region of interest" description="Disordered" evidence="13">
    <location>
        <begin position="1"/>
        <end position="175"/>
    </location>
</feature>
<keyword evidence="12" id="KW-0469">Meiosis</keyword>
<evidence type="ECO:0000256" key="6">
    <source>
        <dbReference type="ARBA" id="ARBA00022763"/>
    </source>
</evidence>
<feature type="compositionally biased region" description="Basic residues" evidence="13">
    <location>
        <begin position="80"/>
        <end position="90"/>
    </location>
</feature>
<keyword evidence="8" id="KW-0460">Magnesium</keyword>
<evidence type="ECO:0000256" key="1">
    <source>
        <dbReference type="ARBA" id="ARBA00001946"/>
    </source>
</evidence>
<dbReference type="GO" id="GO:0005634">
    <property type="term" value="C:nucleus"/>
    <property type="evidence" value="ECO:0007669"/>
    <property type="project" value="UniProtKB-SubCell"/>
</dbReference>
<evidence type="ECO:0000256" key="12">
    <source>
        <dbReference type="ARBA" id="ARBA00023254"/>
    </source>
</evidence>
<evidence type="ECO:0000256" key="9">
    <source>
        <dbReference type="ARBA" id="ARBA00023172"/>
    </source>
</evidence>
<feature type="compositionally biased region" description="Polar residues" evidence="13">
    <location>
        <begin position="17"/>
        <end position="33"/>
    </location>
</feature>
<keyword evidence="4" id="KW-0479">Metal-binding</keyword>
<dbReference type="GO" id="GO:0046872">
    <property type="term" value="F:metal ion binding"/>
    <property type="evidence" value="ECO:0007669"/>
    <property type="project" value="UniProtKB-KW"/>
</dbReference>
<evidence type="ECO:0000313" key="15">
    <source>
        <dbReference type="Proteomes" id="UP000799118"/>
    </source>
</evidence>
<evidence type="ECO:0000256" key="4">
    <source>
        <dbReference type="ARBA" id="ARBA00022723"/>
    </source>
</evidence>
<comment type="cofactor">
    <cofactor evidence="1">
        <name>Mg(2+)</name>
        <dbReference type="ChEBI" id="CHEBI:18420"/>
    </cofactor>
</comment>
<comment type="subcellular location">
    <subcellularLocation>
        <location evidence="2">Nucleus</location>
    </subcellularLocation>
</comment>
<organism evidence="14 15">
    <name type="scientific">Gymnopus androsaceus JB14</name>
    <dbReference type="NCBI Taxonomy" id="1447944"/>
    <lineage>
        <taxon>Eukaryota</taxon>
        <taxon>Fungi</taxon>
        <taxon>Dikarya</taxon>
        <taxon>Basidiomycota</taxon>
        <taxon>Agaricomycotina</taxon>
        <taxon>Agaricomycetes</taxon>
        <taxon>Agaricomycetidae</taxon>
        <taxon>Agaricales</taxon>
        <taxon>Marasmiineae</taxon>
        <taxon>Omphalotaceae</taxon>
        <taxon>Gymnopus</taxon>
    </lineage>
</organism>
<dbReference type="Gene3D" id="1.10.150.670">
    <property type="entry name" value="Crossover junction endonuclease EME1, DNA-binding domain"/>
    <property type="match status" value="1"/>
</dbReference>
<dbReference type="EMBL" id="ML769400">
    <property type="protein sequence ID" value="KAE9406682.1"/>
    <property type="molecule type" value="Genomic_DNA"/>
</dbReference>
<dbReference type="GO" id="GO:0031573">
    <property type="term" value="P:mitotic intra-S DNA damage checkpoint signaling"/>
    <property type="evidence" value="ECO:0007669"/>
    <property type="project" value="TreeGrafter"/>
</dbReference>
<keyword evidence="9" id="KW-0233">DNA recombination</keyword>
<protein>
    <recommendedName>
        <fullName evidence="16">ERCC4 domain-containing protein</fullName>
    </recommendedName>
</protein>
<evidence type="ECO:0000256" key="2">
    <source>
        <dbReference type="ARBA" id="ARBA00004123"/>
    </source>
</evidence>
<evidence type="ECO:0000256" key="8">
    <source>
        <dbReference type="ARBA" id="ARBA00022842"/>
    </source>
</evidence>
<dbReference type="InterPro" id="IPR033310">
    <property type="entry name" value="Mms4/EME1/EME2"/>
</dbReference>
<gene>
    <name evidence="14" type="ORF">BT96DRAFT_915133</name>
</gene>
<evidence type="ECO:0008006" key="16">
    <source>
        <dbReference type="Google" id="ProtNLM"/>
    </source>
</evidence>
<dbReference type="InterPro" id="IPR042530">
    <property type="entry name" value="EME1/EME2_C"/>
</dbReference>
<dbReference type="OrthoDB" id="343092at2759"/>
<dbReference type="AlphaFoldDB" id="A0A6A4I472"/>
<dbReference type="PANTHER" id="PTHR21077:SF5">
    <property type="entry name" value="CROSSOVER JUNCTION ENDONUCLEASE MMS4"/>
    <property type="match status" value="1"/>
</dbReference>
<feature type="compositionally biased region" description="Acidic residues" evidence="13">
    <location>
        <begin position="61"/>
        <end position="71"/>
    </location>
</feature>
<evidence type="ECO:0000256" key="13">
    <source>
        <dbReference type="SAM" id="MobiDB-lite"/>
    </source>
</evidence>
<accession>A0A6A4I472</accession>
<keyword evidence="7" id="KW-0378">Hydrolase</keyword>
<dbReference type="GO" id="GO:0000712">
    <property type="term" value="P:resolution of meiotic recombination intermediates"/>
    <property type="evidence" value="ECO:0007669"/>
    <property type="project" value="TreeGrafter"/>
</dbReference>
<dbReference type="GO" id="GO:0006302">
    <property type="term" value="P:double-strand break repair"/>
    <property type="evidence" value="ECO:0007669"/>
    <property type="project" value="TreeGrafter"/>
</dbReference>
<keyword evidence="10" id="KW-0234">DNA repair</keyword>
<keyword evidence="3" id="KW-0540">Nuclease</keyword>
<keyword evidence="5" id="KW-0255">Endonuclease</keyword>
<evidence type="ECO:0000313" key="14">
    <source>
        <dbReference type="EMBL" id="KAE9406682.1"/>
    </source>
</evidence>
<evidence type="ECO:0000256" key="7">
    <source>
        <dbReference type="ARBA" id="ARBA00022801"/>
    </source>
</evidence>
<dbReference type="GO" id="GO:0048476">
    <property type="term" value="C:Holliday junction resolvase complex"/>
    <property type="evidence" value="ECO:0007669"/>
    <property type="project" value="InterPro"/>
</dbReference>
<proteinExistence type="predicted"/>
<dbReference type="GO" id="GO:0008821">
    <property type="term" value="F:crossover junction DNA endonuclease activity"/>
    <property type="evidence" value="ECO:0007669"/>
    <property type="project" value="TreeGrafter"/>
</dbReference>
<evidence type="ECO:0000256" key="3">
    <source>
        <dbReference type="ARBA" id="ARBA00022722"/>
    </source>
</evidence>